<organism evidence="2 3">
    <name type="scientific">Solobacterium moorei</name>
    <dbReference type="NCBI Taxonomy" id="102148"/>
    <lineage>
        <taxon>Bacteria</taxon>
        <taxon>Bacillati</taxon>
        <taxon>Bacillota</taxon>
        <taxon>Erysipelotrichia</taxon>
        <taxon>Erysipelotrichales</taxon>
        <taxon>Erysipelotrichaceae</taxon>
        <taxon>Solobacterium</taxon>
    </lineage>
</organism>
<dbReference type="InterPro" id="IPR024311">
    <property type="entry name" value="Lipocalin-like"/>
</dbReference>
<dbReference type="Pfam" id="PF13648">
    <property type="entry name" value="Lipocalin_4"/>
    <property type="match status" value="1"/>
</dbReference>
<dbReference type="Proteomes" id="UP000284731">
    <property type="component" value="Unassembled WGS sequence"/>
</dbReference>
<dbReference type="EMBL" id="QRWX01000001">
    <property type="protein sequence ID" value="RGT57923.1"/>
    <property type="molecule type" value="Genomic_DNA"/>
</dbReference>
<dbReference type="RefSeq" id="WP_118764338.1">
    <property type="nucleotide sequence ID" value="NZ_CABJCF010000001.1"/>
</dbReference>
<dbReference type="AlphaFoldDB" id="A0A412PIG1"/>
<protein>
    <recommendedName>
        <fullName evidence="1">Lipocalin-like domain-containing protein</fullName>
    </recommendedName>
</protein>
<sequence>MENKIIKKFLAVILLIGILTGCNRDTKNTDIVGKYILTRIEKDNTAILEDEIKNCDVTGFIIFNEDGTGTFMMLNDRLPFTWKDGKITGGDQTISYELDGDKLTLIVSATEKIYLQRQK</sequence>
<comment type="caution">
    <text evidence="2">The sequence shown here is derived from an EMBL/GenBank/DDBJ whole genome shotgun (WGS) entry which is preliminary data.</text>
</comment>
<proteinExistence type="predicted"/>
<gene>
    <name evidence="2" type="ORF">DWX20_02410</name>
</gene>
<accession>A0A412PIG1</accession>
<dbReference type="PROSITE" id="PS51257">
    <property type="entry name" value="PROKAR_LIPOPROTEIN"/>
    <property type="match status" value="1"/>
</dbReference>
<evidence type="ECO:0000313" key="3">
    <source>
        <dbReference type="Proteomes" id="UP000284731"/>
    </source>
</evidence>
<evidence type="ECO:0000259" key="1">
    <source>
        <dbReference type="Pfam" id="PF13648"/>
    </source>
</evidence>
<evidence type="ECO:0000313" key="2">
    <source>
        <dbReference type="EMBL" id="RGT57923.1"/>
    </source>
</evidence>
<feature type="domain" description="Lipocalin-like" evidence="1">
    <location>
        <begin position="31"/>
        <end position="108"/>
    </location>
</feature>
<reference evidence="2 3" key="1">
    <citation type="submission" date="2018-08" db="EMBL/GenBank/DDBJ databases">
        <title>A genome reference for cultivated species of the human gut microbiota.</title>
        <authorList>
            <person name="Zou Y."/>
            <person name="Xue W."/>
            <person name="Luo G."/>
        </authorList>
    </citation>
    <scope>NUCLEOTIDE SEQUENCE [LARGE SCALE GENOMIC DNA]</scope>
    <source>
        <strain evidence="2 3">AF18-46</strain>
    </source>
</reference>
<name>A0A412PIG1_9FIRM</name>